<keyword evidence="2" id="KW-1185">Reference proteome</keyword>
<evidence type="ECO:0008006" key="3">
    <source>
        <dbReference type="Google" id="ProtNLM"/>
    </source>
</evidence>
<comment type="caution">
    <text evidence="1">The sequence shown here is derived from an EMBL/GenBank/DDBJ whole genome shotgun (WGS) entry which is preliminary data.</text>
</comment>
<gene>
    <name evidence="1" type="ORF">GCM10011512_03970</name>
</gene>
<sequence>MSTAPRTQVIGVDGRSGAGKTTLAAGLARALGTAGRDGPQGGPGAVRVFHLEDLYPGWDGLAAGMEAYRREVLEPLAAGRAARWTAWDWEAGAPGAIRRIEPGGLVIAEGVGAGHAAARPALDALVWLDLPADRRRQRALDRDGAVFRPHWSRWATQERAWLAHDDVAAAADVVVTGEPDPAVLAQRIRELLGTDEP</sequence>
<evidence type="ECO:0000313" key="2">
    <source>
        <dbReference type="Proteomes" id="UP000597761"/>
    </source>
</evidence>
<dbReference type="EMBL" id="BMJI01000001">
    <property type="protein sequence ID" value="GGC80419.1"/>
    <property type="molecule type" value="Genomic_DNA"/>
</dbReference>
<organism evidence="1 2">
    <name type="scientific">Tersicoccus solisilvae</name>
    <dbReference type="NCBI Taxonomy" id="1882339"/>
    <lineage>
        <taxon>Bacteria</taxon>
        <taxon>Bacillati</taxon>
        <taxon>Actinomycetota</taxon>
        <taxon>Actinomycetes</taxon>
        <taxon>Micrococcales</taxon>
        <taxon>Micrococcaceae</taxon>
        <taxon>Tersicoccus</taxon>
    </lineage>
</organism>
<dbReference type="SUPFAM" id="SSF52540">
    <property type="entry name" value="P-loop containing nucleoside triphosphate hydrolases"/>
    <property type="match status" value="1"/>
</dbReference>
<proteinExistence type="predicted"/>
<name>A0ABQ1NUL6_9MICC</name>
<dbReference type="Proteomes" id="UP000597761">
    <property type="component" value="Unassembled WGS sequence"/>
</dbReference>
<protein>
    <recommendedName>
        <fullName evidence="3">Aminobenzoate synthetase</fullName>
    </recommendedName>
</protein>
<dbReference type="InterPro" id="IPR027417">
    <property type="entry name" value="P-loop_NTPase"/>
</dbReference>
<accession>A0ABQ1NUL6</accession>
<dbReference type="RefSeq" id="WP_188665549.1">
    <property type="nucleotide sequence ID" value="NZ_BMJI01000001.1"/>
</dbReference>
<reference evidence="2" key="1">
    <citation type="journal article" date="2019" name="Int. J. Syst. Evol. Microbiol.">
        <title>The Global Catalogue of Microorganisms (GCM) 10K type strain sequencing project: providing services to taxonomists for standard genome sequencing and annotation.</title>
        <authorList>
            <consortium name="The Broad Institute Genomics Platform"/>
            <consortium name="The Broad Institute Genome Sequencing Center for Infectious Disease"/>
            <person name="Wu L."/>
            <person name="Ma J."/>
        </authorList>
    </citation>
    <scope>NUCLEOTIDE SEQUENCE [LARGE SCALE GENOMIC DNA]</scope>
    <source>
        <strain evidence="2">CGMCC 1.15480</strain>
    </source>
</reference>
<dbReference type="Gene3D" id="3.40.50.300">
    <property type="entry name" value="P-loop containing nucleotide triphosphate hydrolases"/>
    <property type="match status" value="1"/>
</dbReference>
<evidence type="ECO:0000313" key="1">
    <source>
        <dbReference type="EMBL" id="GGC80419.1"/>
    </source>
</evidence>